<accession>A0A5S9PPM4</accession>
<evidence type="ECO:0000259" key="1">
    <source>
        <dbReference type="Pfam" id="PF03372"/>
    </source>
</evidence>
<dbReference type="Proteomes" id="UP000434580">
    <property type="component" value="Unassembled WGS sequence"/>
</dbReference>
<dbReference type="GO" id="GO:0006506">
    <property type="term" value="P:GPI anchor biosynthetic process"/>
    <property type="evidence" value="ECO:0007669"/>
    <property type="project" value="TreeGrafter"/>
</dbReference>
<protein>
    <recommendedName>
        <fullName evidence="1">Endonuclease/exonuclease/phosphatase domain-containing protein</fullName>
    </recommendedName>
</protein>
<dbReference type="SUPFAM" id="SSF56219">
    <property type="entry name" value="DNase I-like"/>
    <property type="match status" value="1"/>
</dbReference>
<dbReference type="OrthoDB" id="9793162at2"/>
<feature type="domain" description="Endonuclease/exonuclease/phosphatase" evidence="1">
    <location>
        <begin position="11"/>
        <end position="234"/>
    </location>
</feature>
<dbReference type="InterPro" id="IPR005135">
    <property type="entry name" value="Endo/exonuclease/phosphatase"/>
</dbReference>
<sequence length="243" mass="27843">MTVKPATFRVCSYNIHKGFSASNRRFLLDDMRDAIRSVNADLCFLQEVRGEDLHPDTVRESNQFEFLADSVWPHSAYGHNAIYQQGHHGNAILSKYPFTRVRNYDVSQWFFSQRGVLLGHTDNDMYLACVHMGLLASERQHQTTALIRLIEEHVPGDAPLIIAGDFNDMRLATDKALKPTLRLEEVTSTVFGRTKRTFPSQMPILPMDRIYYRNVECIDASVMTGNPWKKLSDHCALTATFRF</sequence>
<dbReference type="GO" id="GO:0016020">
    <property type="term" value="C:membrane"/>
    <property type="evidence" value="ECO:0007669"/>
    <property type="project" value="GOC"/>
</dbReference>
<proteinExistence type="predicted"/>
<dbReference type="InterPro" id="IPR036691">
    <property type="entry name" value="Endo/exonu/phosph_ase_sf"/>
</dbReference>
<dbReference type="PANTHER" id="PTHR14859">
    <property type="entry name" value="CALCOFLUOR WHITE HYPERSENSITIVE PROTEIN PRECURSOR"/>
    <property type="match status" value="1"/>
</dbReference>
<name>A0A5S9PPM4_9GAMM</name>
<gene>
    <name evidence="2" type="ORF">DPBNPPHM_01221</name>
</gene>
<reference evidence="2 3" key="1">
    <citation type="submission" date="2019-11" db="EMBL/GenBank/DDBJ databases">
        <authorList>
            <person name="Holert J."/>
        </authorList>
    </citation>
    <scope>NUCLEOTIDE SEQUENCE [LARGE SCALE GENOMIC DNA]</scope>
    <source>
        <strain evidence="2">BC5_2</strain>
    </source>
</reference>
<organism evidence="2 3">
    <name type="scientific">BD1-7 clade bacterium</name>
    <dbReference type="NCBI Taxonomy" id="2029982"/>
    <lineage>
        <taxon>Bacteria</taxon>
        <taxon>Pseudomonadati</taxon>
        <taxon>Pseudomonadota</taxon>
        <taxon>Gammaproteobacteria</taxon>
        <taxon>Cellvibrionales</taxon>
        <taxon>Spongiibacteraceae</taxon>
        <taxon>BD1-7 clade</taxon>
    </lineage>
</organism>
<dbReference type="PANTHER" id="PTHR14859:SF1">
    <property type="entry name" value="PGAP2-INTERACTING PROTEIN"/>
    <property type="match status" value="1"/>
</dbReference>
<dbReference type="GO" id="GO:0003824">
    <property type="term" value="F:catalytic activity"/>
    <property type="evidence" value="ECO:0007669"/>
    <property type="project" value="InterPro"/>
</dbReference>
<dbReference type="EMBL" id="CACSII010000012">
    <property type="protein sequence ID" value="CAA0105949.1"/>
    <property type="molecule type" value="Genomic_DNA"/>
</dbReference>
<dbReference type="Gene3D" id="3.60.10.10">
    <property type="entry name" value="Endonuclease/exonuclease/phosphatase"/>
    <property type="match status" value="1"/>
</dbReference>
<dbReference type="InterPro" id="IPR051916">
    <property type="entry name" value="GPI-anchor_lipid_remodeler"/>
</dbReference>
<evidence type="ECO:0000313" key="3">
    <source>
        <dbReference type="Proteomes" id="UP000434580"/>
    </source>
</evidence>
<evidence type="ECO:0000313" key="2">
    <source>
        <dbReference type="EMBL" id="CAA0105949.1"/>
    </source>
</evidence>
<dbReference type="AlphaFoldDB" id="A0A5S9PPM4"/>
<dbReference type="Pfam" id="PF03372">
    <property type="entry name" value="Exo_endo_phos"/>
    <property type="match status" value="1"/>
</dbReference>